<keyword evidence="3 7" id="KW-0812">Transmembrane</keyword>
<name>A0ABW6FFG9_9ACTN</name>
<evidence type="ECO:0000256" key="5">
    <source>
        <dbReference type="ARBA" id="ARBA00023136"/>
    </source>
</evidence>
<comment type="caution">
    <text evidence="8">The sequence shown here is derived from an EMBL/GenBank/DDBJ whole genome shotgun (WGS) entry which is preliminary data.</text>
</comment>
<gene>
    <name evidence="8" type="ORF">ACFWJN_04960</name>
</gene>
<organism evidence="8 9">
    <name type="scientific">Streptomyces albidochromogenes</name>
    <dbReference type="NCBI Taxonomy" id="329524"/>
    <lineage>
        <taxon>Bacteria</taxon>
        <taxon>Bacillati</taxon>
        <taxon>Actinomycetota</taxon>
        <taxon>Actinomycetes</taxon>
        <taxon>Kitasatosporales</taxon>
        <taxon>Streptomycetaceae</taxon>
        <taxon>Streptomyces</taxon>
    </lineage>
</organism>
<feature type="transmembrane region" description="Helical" evidence="7">
    <location>
        <begin position="296"/>
        <end position="313"/>
    </location>
</feature>
<dbReference type="InterPro" id="IPR004813">
    <property type="entry name" value="OPT"/>
</dbReference>
<feature type="transmembrane region" description="Helical" evidence="7">
    <location>
        <begin position="191"/>
        <end position="213"/>
    </location>
</feature>
<keyword evidence="5 7" id="KW-0472">Membrane</keyword>
<feature type="transmembrane region" description="Helical" evidence="7">
    <location>
        <begin position="319"/>
        <end position="341"/>
    </location>
</feature>
<feature type="transmembrane region" description="Helical" evidence="7">
    <location>
        <begin position="422"/>
        <end position="440"/>
    </location>
</feature>
<feature type="transmembrane region" description="Helical" evidence="7">
    <location>
        <begin position="113"/>
        <end position="132"/>
    </location>
</feature>
<evidence type="ECO:0000256" key="1">
    <source>
        <dbReference type="ARBA" id="ARBA00004141"/>
    </source>
</evidence>
<feature type="transmembrane region" description="Helical" evidence="7">
    <location>
        <begin position="85"/>
        <end position="107"/>
    </location>
</feature>
<feature type="transmembrane region" description="Helical" evidence="7">
    <location>
        <begin position="52"/>
        <end position="73"/>
    </location>
</feature>
<evidence type="ECO:0000256" key="2">
    <source>
        <dbReference type="ARBA" id="ARBA00022448"/>
    </source>
</evidence>
<accession>A0ABW6FFG9</accession>
<dbReference type="RefSeq" id="WP_386709048.1">
    <property type="nucleotide sequence ID" value="NZ_JBHXIJ010000018.1"/>
</dbReference>
<dbReference type="EMBL" id="JBHXIJ010000018">
    <property type="protein sequence ID" value="MFD5098317.1"/>
    <property type="molecule type" value="Genomic_DNA"/>
</dbReference>
<comment type="subcellular location">
    <subcellularLocation>
        <location evidence="1">Membrane</location>
        <topology evidence="1">Multi-pass membrane protein</topology>
    </subcellularLocation>
</comment>
<evidence type="ECO:0000256" key="3">
    <source>
        <dbReference type="ARBA" id="ARBA00022692"/>
    </source>
</evidence>
<evidence type="ECO:0000256" key="6">
    <source>
        <dbReference type="SAM" id="MobiDB-lite"/>
    </source>
</evidence>
<evidence type="ECO:0000313" key="8">
    <source>
        <dbReference type="EMBL" id="MFD5098317.1"/>
    </source>
</evidence>
<feature type="transmembrane region" description="Helical" evidence="7">
    <location>
        <begin position="225"/>
        <end position="246"/>
    </location>
</feature>
<proteinExistence type="predicted"/>
<dbReference type="Pfam" id="PF03169">
    <property type="entry name" value="OPT"/>
    <property type="match status" value="1"/>
</dbReference>
<feature type="region of interest" description="Disordered" evidence="6">
    <location>
        <begin position="253"/>
        <end position="279"/>
    </location>
</feature>
<keyword evidence="2" id="KW-0813">Transport</keyword>
<protein>
    <submittedName>
        <fullName evidence="8">OPT/YSL family transporter</fullName>
    </submittedName>
</protein>
<keyword evidence="4 7" id="KW-1133">Transmembrane helix</keyword>
<evidence type="ECO:0000313" key="9">
    <source>
        <dbReference type="Proteomes" id="UP001598448"/>
    </source>
</evidence>
<keyword evidence="9" id="KW-1185">Reference proteome</keyword>
<feature type="transmembrane region" description="Helical" evidence="7">
    <location>
        <begin position="22"/>
        <end position="46"/>
    </location>
</feature>
<evidence type="ECO:0000256" key="7">
    <source>
        <dbReference type="SAM" id="Phobius"/>
    </source>
</evidence>
<reference evidence="8 9" key="1">
    <citation type="submission" date="2024-09" db="EMBL/GenBank/DDBJ databases">
        <title>The Natural Products Discovery Center: Release of the First 8490 Sequenced Strains for Exploring Actinobacteria Biosynthetic Diversity.</title>
        <authorList>
            <person name="Kalkreuter E."/>
            <person name="Kautsar S.A."/>
            <person name="Yang D."/>
            <person name="Bader C.D."/>
            <person name="Teijaro C.N."/>
            <person name="Fluegel L."/>
            <person name="Davis C.M."/>
            <person name="Simpson J.R."/>
            <person name="Lauterbach L."/>
            <person name="Steele A.D."/>
            <person name="Gui C."/>
            <person name="Meng S."/>
            <person name="Li G."/>
            <person name="Viehrig K."/>
            <person name="Ye F."/>
            <person name="Su P."/>
            <person name="Kiefer A.F."/>
            <person name="Nichols A."/>
            <person name="Cepeda A.J."/>
            <person name="Yan W."/>
            <person name="Fan B."/>
            <person name="Jiang Y."/>
            <person name="Adhikari A."/>
            <person name="Zheng C.-J."/>
            <person name="Schuster L."/>
            <person name="Cowan T.M."/>
            <person name="Smanski M.J."/>
            <person name="Chevrette M.G."/>
            <person name="De Carvalho L.P.S."/>
            <person name="Shen B."/>
        </authorList>
    </citation>
    <scope>NUCLEOTIDE SEQUENCE [LARGE SCALE GENOMIC DNA]</scope>
    <source>
        <strain evidence="8 9">NPDC058348</strain>
    </source>
</reference>
<dbReference type="Proteomes" id="UP001598448">
    <property type="component" value="Unassembled WGS sequence"/>
</dbReference>
<feature type="transmembrane region" description="Helical" evidence="7">
    <location>
        <begin position="491"/>
        <end position="514"/>
    </location>
</feature>
<evidence type="ECO:0000256" key="4">
    <source>
        <dbReference type="ARBA" id="ARBA00022989"/>
    </source>
</evidence>
<sequence>MSHNPGTATAARPRHPSAFEPLTLVVTVLLSGLGAVIGIVLITSLGVACNTAVIGALVAMLLGRIPVAALSGMRDRHRQNLVQSAVSGATFGAANSLILPISVPFLLGRSDLVWPMLGGAVIGLAVDSWVLYRVFDSRLLPASGAWPPGVAAAQTIEAGDQGGRKAKVLGIGAVAGVAGSLYGLPMSAAGVAFLGNAWALGMFGLGLLIAQYAPALTHTDLYAAYIPHGLMIGAGTVALIQALLLLRTRPDPGPAADTRHDSNGTDSRQAPPGHTFSPDVRTVTEKRLRRGFTEGLALFTAGAALVALLGGITTRMPPIAVAGWILLAGVAALVHQLIVGLAAMHSGWFPAFAVTLIFLLLGLLLHLPPLALALLVGYVAATGPAFADMGYDLKAGWLLRADTRPWLPCEQAGRRQQYLSQLIGFAIALTAVALLWQPLFSQGRLPPLAKVYTATIDTGLGDSTDLLRMFLWAIPGAAIQLIGGTGRQMGVLLATGLLVAAPHAGWLVLAALTVRAAHHTLTRRTGKTAETGDETLVLLGAGLIAGSSLHDITRVRDAL</sequence>